<reference evidence="6" key="1">
    <citation type="submission" date="2016-06" db="UniProtKB">
        <authorList>
            <consortium name="WormBaseParasite"/>
        </authorList>
    </citation>
    <scope>IDENTIFICATION</scope>
</reference>
<dbReference type="InterPro" id="IPR052071">
    <property type="entry name" value="SCUB_EGF-like_domain"/>
</dbReference>
<evidence type="ECO:0000259" key="3">
    <source>
        <dbReference type="PROSITE" id="PS01180"/>
    </source>
</evidence>
<name>A0A183IJL0_9BILA</name>
<feature type="domain" description="CUB" evidence="3">
    <location>
        <begin position="19"/>
        <end position="130"/>
    </location>
</feature>
<dbReference type="Proteomes" id="UP000270296">
    <property type="component" value="Unassembled WGS sequence"/>
</dbReference>
<sequence>MVTNDTGSRSIESCINATCSSEMGPTSGFMESPNYPQNYPDDITCKWLIKAPKKRRILIFVIDLHLADDNCGDYLVMRRNKSPYSPVTFEACTSRAHPIVFTARTRRLWVEFHSDHANSLQGFHMRYVFYEDKYHALIEDIVHDNRLFSMPHHEAILKNRKFLNLFMDVIAEPNNYRKYLNISLQIFPKSFFDLLWPKVHRFFDLGDWAVCCPSSNAVSSVLRTAFGLDFTAVLFRRCFTNGSTETFAGSTSGLCARNVSNSH</sequence>
<dbReference type="AlphaFoldDB" id="A0A183IJL0"/>
<evidence type="ECO:0000256" key="2">
    <source>
        <dbReference type="PROSITE-ProRule" id="PRU00059"/>
    </source>
</evidence>
<evidence type="ECO:0000313" key="6">
    <source>
        <dbReference type="WBParaSite" id="SBAD_0000397601-mRNA-1"/>
    </source>
</evidence>
<dbReference type="InterPro" id="IPR000859">
    <property type="entry name" value="CUB_dom"/>
</dbReference>
<evidence type="ECO:0000256" key="1">
    <source>
        <dbReference type="ARBA" id="ARBA00023157"/>
    </source>
</evidence>
<evidence type="ECO:0000313" key="5">
    <source>
        <dbReference type="Proteomes" id="UP000270296"/>
    </source>
</evidence>
<dbReference type="FunFam" id="2.60.120.290:FF:000002">
    <property type="entry name" value="Signal peptide, CUB domain and EGF-like domain-containing 2"/>
    <property type="match status" value="1"/>
</dbReference>
<evidence type="ECO:0000313" key="4">
    <source>
        <dbReference type="EMBL" id="VDP02427.1"/>
    </source>
</evidence>
<dbReference type="PROSITE" id="PS01180">
    <property type="entry name" value="CUB"/>
    <property type="match status" value="1"/>
</dbReference>
<gene>
    <name evidence="4" type="ORF">SBAD_LOCUS3806</name>
</gene>
<dbReference type="OrthoDB" id="10020456at2759"/>
<proteinExistence type="predicted"/>
<keyword evidence="1" id="KW-1015">Disulfide bond</keyword>
<comment type="caution">
    <text evidence="2">Lacks conserved residue(s) required for the propagation of feature annotation.</text>
</comment>
<protein>
    <submittedName>
        <fullName evidence="6">CUB domain-containing protein</fullName>
    </submittedName>
</protein>
<keyword evidence="5" id="KW-1185">Reference proteome</keyword>
<dbReference type="Gene3D" id="2.60.120.290">
    <property type="entry name" value="Spermadhesin, CUB domain"/>
    <property type="match status" value="1"/>
</dbReference>
<dbReference type="SUPFAM" id="SSF49854">
    <property type="entry name" value="Spermadhesin, CUB domain"/>
    <property type="match status" value="1"/>
</dbReference>
<accession>A0A183IJL0</accession>
<dbReference type="GO" id="GO:0005615">
    <property type="term" value="C:extracellular space"/>
    <property type="evidence" value="ECO:0007669"/>
    <property type="project" value="TreeGrafter"/>
</dbReference>
<dbReference type="WBParaSite" id="SBAD_0000397601-mRNA-1">
    <property type="protein sequence ID" value="SBAD_0000397601-mRNA-1"/>
    <property type="gene ID" value="SBAD_0000397601"/>
</dbReference>
<dbReference type="CDD" id="cd00041">
    <property type="entry name" value="CUB"/>
    <property type="match status" value="1"/>
</dbReference>
<organism evidence="6">
    <name type="scientific">Soboliphyme baturini</name>
    <dbReference type="NCBI Taxonomy" id="241478"/>
    <lineage>
        <taxon>Eukaryota</taxon>
        <taxon>Metazoa</taxon>
        <taxon>Ecdysozoa</taxon>
        <taxon>Nematoda</taxon>
        <taxon>Enoplea</taxon>
        <taxon>Dorylaimia</taxon>
        <taxon>Dioctophymatida</taxon>
        <taxon>Dioctophymatoidea</taxon>
        <taxon>Soboliphymatidae</taxon>
        <taxon>Soboliphyme</taxon>
    </lineage>
</organism>
<dbReference type="GO" id="GO:0009986">
    <property type="term" value="C:cell surface"/>
    <property type="evidence" value="ECO:0007669"/>
    <property type="project" value="TreeGrafter"/>
</dbReference>
<dbReference type="GO" id="GO:0007165">
    <property type="term" value="P:signal transduction"/>
    <property type="evidence" value="ECO:0007669"/>
    <property type="project" value="TreeGrafter"/>
</dbReference>
<dbReference type="InterPro" id="IPR035914">
    <property type="entry name" value="Sperma_CUB_dom_sf"/>
</dbReference>
<dbReference type="SMART" id="SM00042">
    <property type="entry name" value="CUB"/>
    <property type="match status" value="1"/>
</dbReference>
<dbReference type="EMBL" id="UZAM01007962">
    <property type="protein sequence ID" value="VDP02427.1"/>
    <property type="molecule type" value="Genomic_DNA"/>
</dbReference>
<reference evidence="4 5" key="2">
    <citation type="submission" date="2018-11" db="EMBL/GenBank/DDBJ databases">
        <authorList>
            <consortium name="Pathogen Informatics"/>
        </authorList>
    </citation>
    <scope>NUCLEOTIDE SEQUENCE [LARGE SCALE GENOMIC DNA]</scope>
</reference>
<dbReference type="PANTHER" id="PTHR24046:SF7">
    <property type="entry name" value="CUB DOMAIN-CONTAINING PROTEIN"/>
    <property type="match status" value="1"/>
</dbReference>
<dbReference type="PANTHER" id="PTHR24046">
    <property type="entry name" value="SIGNAL PEPTIDE, CUB AND EGF-LIKE DOMAIN-CONTAINING"/>
    <property type="match status" value="1"/>
</dbReference>
<dbReference type="Pfam" id="PF00431">
    <property type="entry name" value="CUB"/>
    <property type="match status" value="1"/>
</dbReference>